<dbReference type="AlphaFoldDB" id="A0A6V8N9L9"/>
<dbReference type="PANTHER" id="PTHR30055">
    <property type="entry name" value="HTH-TYPE TRANSCRIPTIONAL REGULATOR RUTR"/>
    <property type="match status" value="1"/>
</dbReference>
<evidence type="ECO:0000256" key="2">
    <source>
        <dbReference type="ARBA" id="ARBA00023125"/>
    </source>
</evidence>
<dbReference type="InterPro" id="IPR036271">
    <property type="entry name" value="Tet_transcr_reg_TetR-rel_C_sf"/>
</dbReference>
<feature type="DNA-binding region" description="H-T-H motif" evidence="4">
    <location>
        <begin position="29"/>
        <end position="48"/>
    </location>
</feature>
<keyword evidence="7" id="KW-1185">Reference proteome</keyword>
<dbReference type="PANTHER" id="PTHR30055:SF119">
    <property type="entry name" value="NALC"/>
    <property type="match status" value="1"/>
</dbReference>
<evidence type="ECO:0000259" key="5">
    <source>
        <dbReference type="PROSITE" id="PS50977"/>
    </source>
</evidence>
<accession>A0A6V8N9L9</accession>
<dbReference type="RefSeq" id="WP_183361854.1">
    <property type="nucleotide sequence ID" value="NZ_BLXZ01000005.1"/>
</dbReference>
<organism evidence="6 7">
    <name type="scientific">Geomonas limicola</name>
    <dbReference type="NCBI Taxonomy" id="2740186"/>
    <lineage>
        <taxon>Bacteria</taxon>
        <taxon>Pseudomonadati</taxon>
        <taxon>Thermodesulfobacteriota</taxon>
        <taxon>Desulfuromonadia</taxon>
        <taxon>Geobacterales</taxon>
        <taxon>Geobacteraceae</taxon>
        <taxon>Geomonas</taxon>
    </lineage>
</organism>
<dbReference type="FunFam" id="1.10.10.60:FF:000141">
    <property type="entry name" value="TetR family transcriptional regulator"/>
    <property type="match status" value="1"/>
</dbReference>
<dbReference type="Pfam" id="PF00440">
    <property type="entry name" value="TetR_N"/>
    <property type="match status" value="1"/>
</dbReference>
<comment type="caution">
    <text evidence="6">The sequence shown here is derived from an EMBL/GenBank/DDBJ whole genome shotgun (WGS) entry which is preliminary data.</text>
</comment>
<reference evidence="7" key="1">
    <citation type="submission" date="2020-06" db="EMBL/GenBank/DDBJ databases">
        <title>Draft genomic sequecing of Geomonas sp. Red745.</title>
        <authorList>
            <person name="Itoh H."/>
            <person name="Xu Z.X."/>
            <person name="Ushijima N."/>
            <person name="Masuda Y."/>
            <person name="Shiratori Y."/>
            <person name="Senoo K."/>
        </authorList>
    </citation>
    <scope>NUCLEOTIDE SEQUENCE [LARGE SCALE GENOMIC DNA]</scope>
    <source>
        <strain evidence="7">Red745</strain>
    </source>
</reference>
<evidence type="ECO:0000256" key="3">
    <source>
        <dbReference type="ARBA" id="ARBA00023163"/>
    </source>
</evidence>
<dbReference type="InterPro" id="IPR009057">
    <property type="entry name" value="Homeodomain-like_sf"/>
</dbReference>
<evidence type="ECO:0000256" key="1">
    <source>
        <dbReference type="ARBA" id="ARBA00023015"/>
    </source>
</evidence>
<dbReference type="SUPFAM" id="SSF48498">
    <property type="entry name" value="Tetracyclin repressor-like, C-terminal domain"/>
    <property type="match status" value="1"/>
</dbReference>
<feature type="domain" description="HTH tetR-type" evidence="5">
    <location>
        <begin position="6"/>
        <end position="66"/>
    </location>
</feature>
<dbReference type="SUPFAM" id="SSF46689">
    <property type="entry name" value="Homeodomain-like"/>
    <property type="match status" value="1"/>
</dbReference>
<dbReference type="PRINTS" id="PR00455">
    <property type="entry name" value="HTHTETR"/>
</dbReference>
<evidence type="ECO:0000256" key="4">
    <source>
        <dbReference type="PROSITE-ProRule" id="PRU00335"/>
    </source>
</evidence>
<dbReference type="InterPro" id="IPR039536">
    <property type="entry name" value="TetR_C_Proteobacteria"/>
</dbReference>
<sequence>MRVKTDAKRRAIIEEAGKVFNAVGFERASMAEICTRVGGSRTTVYNYFPSKQELFIAVVIESVAAEYEAVHQPFEEQVEDVGEALRCYGERFIALIYSPKIVVTRHMMIAQAKHSKAVHELYEQGALRSQQLIAQFLEPLMAAGRLRPADPLIAASHLISLLETEFRHLLLLDSPEVLSNEVIREGTRRAVEVFMGGYGAAPVRGKDD</sequence>
<protein>
    <submittedName>
        <fullName evidence="6">TetR family transcriptional regulator</fullName>
    </submittedName>
</protein>
<dbReference type="Gene3D" id="1.10.357.10">
    <property type="entry name" value="Tetracycline Repressor, domain 2"/>
    <property type="match status" value="1"/>
</dbReference>
<keyword evidence="1" id="KW-0805">Transcription regulation</keyword>
<dbReference type="GO" id="GO:0003700">
    <property type="term" value="F:DNA-binding transcription factor activity"/>
    <property type="evidence" value="ECO:0007669"/>
    <property type="project" value="TreeGrafter"/>
</dbReference>
<dbReference type="Pfam" id="PF14246">
    <property type="entry name" value="TetR_C_7"/>
    <property type="match status" value="1"/>
</dbReference>
<name>A0A6V8N9L9_9BACT</name>
<gene>
    <name evidence="6" type="ORF">GMLC_28650</name>
</gene>
<keyword evidence="2 4" id="KW-0238">DNA-binding</keyword>
<keyword evidence="3" id="KW-0804">Transcription</keyword>
<dbReference type="InterPro" id="IPR001647">
    <property type="entry name" value="HTH_TetR"/>
</dbReference>
<dbReference type="GO" id="GO:0000976">
    <property type="term" value="F:transcription cis-regulatory region binding"/>
    <property type="evidence" value="ECO:0007669"/>
    <property type="project" value="TreeGrafter"/>
</dbReference>
<dbReference type="Proteomes" id="UP000587586">
    <property type="component" value="Unassembled WGS sequence"/>
</dbReference>
<proteinExistence type="predicted"/>
<dbReference type="PROSITE" id="PS50977">
    <property type="entry name" value="HTH_TETR_2"/>
    <property type="match status" value="1"/>
</dbReference>
<dbReference type="EMBL" id="BLXZ01000005">
    <property type="protein sequence ID" value="GFO69286.1"/>
    <property type="molecule type" value="Genomic_DNA"/>
</dbReference>
<dbReference type="InterPro" id="IPR050109">
    <property type="entry name" value="HTH-type_TetR-like_transc_reg"/>
</dbReference>
<evidence type="ECO:0000313" key="6">
    <source>
        <dbReference type="EMBL" id="GFO69286.1"/>
    </source>
</evidence>
<evidence type="ECO:0000313" key="7">
    <source>
        <dbReference type="Proteomes" id="UP000587586"/>
    </source>
</evidence>